<evidence type="ECO:0000259" key="5">
    <source>
        <dbReference type="PROSITE" id="PS50977"/>
    </source>
</evidence>
<dbReference type="Gene3D" id="1.10.357.10">
    <property type="entry name" value="Tetracycline Repressor, domain 2"/>
    <property type="match status" value="1"/>
</dbReference>
<evidence type="ECO:0000313" key="7">
    <source>
        <dbReference type="Proteomes" id="UP000475545"/>
    </source>
</evidence>
<evidence type="ECO:0000256" key="4">
    <source>
        <dbReference type="PROSITE-ProRule" id="PRU00335"/>
    </source>
</evidence>
<evidence type="ECO:0000256" key="2">
    <source>
        <dbReference type="ARBA" id="ARBA00023125"/>
    </source>
</evidence>
<evidence type="ECO:0000313" key="6">
    <source>
        <dbReference type="EMBL" id="MXP23419.1"/>
    </source>
</evidence>
<dbReference type="SUPFAM" id="SSF46689">
    <property type="entry name" value="Homeodomain-like"/>
    <property type="match status" value="1"/>
</dbReference>
<name>A0A6L7GTS7_9ACTN</name>
<organism evidence="6 7">
    <name type="scientific">Gordonia mangrovi</name>
    <dbReference type="NCBI Taxonomy" id="2665643"/>
    <lineage>
        <taxon>Bacteria</taxon>
        <taxon>Bacillati</taxon>
        <taxon>Actinomycetota</taxon>
        <taxon>Actinomycetes</taxon>
        <taxon>Mycobacteriales</taxon>
        <taxon>Gordoniaceae</taxon>
        <taxon>Gordonia</taxon>
    </lineage>
</organism>
<dbReference type="EMBL" id="WMBR01000005">
    <property type="protein sequence ID" value="MXP23419.1"/>
    <property type="molecule type" value="Genomic_DNA"/>
</dbReference>
<dbReference type="InterPro" id="IPR050109">
    <property type="entry name" value="HTH-type_TetR-like_transc_reg"/>
</dbReference>
<keyword evidence="2 4" id="KW-0238">DNA-binding</keyword>
<evidence type="ECO:0000256" key="3">
    <source>
        <dbReference type="ARBA" id="ARBA00023163"/>
    </source>
</evidence>
<reference evidence="6 7" key="1">
    <citation type="submission" date="2019-11" db="EMBL/GenBank/DDBJ databases">
        <title>Gordonia sp. nov., a novel actinobacterium isolated from mangrove soil in Hainan.</title>
        <authorList>
            <person name="Huang X."/>
            <person name="Xie Y."/>
            <person name="Chu X."/>
            <person name="Xiao K."/>
        </authorList>
    </citation>
    <scope>NUCLEOTIDE SEQUENCE [LARGE SCALE GENOMIC DNA]</scope>
    <source>
        <strain evidence="6 7">HNM0687</strain>
    </source>
</reference>
<dbReference type="Proteomes" id="UP000475545">
    <property type="component" value="Unassembled WGS sequence"/>
</dbReference>
<dbReference type="PROSITE" id="PS50977">
    <property type="entry name" value="HTH_TETR_2"/>
    <property type="match status" value="1"/>
</dbReference>
<keyword evidence="7" id="KW-1185">Reference proteome</keyword>
<dbReference type="GO" id="GO:0000976">
    <property type="term" value="F:transcription cis-regulatory region binding"/>
    <property type="evidence" value="ECO:0007669"/>
    <property type="project" value="TreeGrafter"/>
</dbReference>
<dbReference type="RefSeq" id="WP_160903580.1">
    <property type="nucleotide sequence ID" value="NZ_CP102850.1"/>
</dbReference>
<gene>
    <name evidence="6" type="ORF">GIY30_18940</name>
</gene>
<dbReference type="InterPro" id="IPR009057">
    <property type="entry name" value="Homeodomain-like_sf"/>
</dbReference>
<sequence>MANGVRERARDALRAELADTLSRYFAERGFDEATVDEAAKEAGISRATFFRYFACKEDAVLASLEASSIDYGALLEGLPPIVGESPWGLMHRMFTEAVAHAREDSEPERSRLRMIHTTPALRARLAQRYLTHERNIAPVLAQRIERPEAAGPLIAAGLAGLDYAWRLWATGECPSIRIAVDRVFNDLADAGGTVERAQVR</sequence>
<dbReference type="PANTHER" id="PTHR30055:SF238">
    <property type="entry name" value="MYCOFACTOCIN BIOSYNTHESIS TRANSCRIPTIONAL REGULATOR MFTR-RELATED"/>
    <property type="match status" value="1"/>
</dbReference>
<protein>
    <submittedName>
        <fullName evidence="6">TetR family transcriptional regulator</fullName>
    </submittedName>
</protein>
<keyword evidence="1" id="KW-0805">Transcription regulation</keyword>
<dbReference type="Pfam" id="PF17754">
    <property type="entry name" value="TetR_C_14"/>
    <property type="match status" value="1"/>
</dbReference>
<dbReference type="PRINTS" id="PR00455">
    <property type="entry name" value="HTHTETR"/>
</dbReference>
<proteinExistence type="predicted"/>
<dbReference type="PANTHER" id="PTHR30055">
    <property type="entry name" value="HTH-TYPE TRANSCRIPTIONAL REGULATOR RUTR"/>
    <property type="match status" value="1"/>
</dbReference>
<evidence type="ECO:0000256" key="1">
    <source>
        <dbReference type="ARBA" id="ARBA00023015"/>
    </source>
</evidence>
<dbReference type="Gene3D" id="1.10.10.60">
    <property type="entry name" value="Homeodomain-like"/>
    <property type="match status" value="1"/>
</dbReference>
<dbReference type="InterPro" id="IPR041347">
    <property type="entry name" value="MftR_C"/>
</dbReference>
<dbReference type="GO" id="GO:0003700">
    <property type="term" value="F:DNA-binding transcription factor activity"/>
    <property type="evidence" value="ECO:0007669"/>
    <property type="project" value="TreeGrafter"/>
</dbReference>
<feature type="DNA-binding region" description="H-T-H motif" evidence="4">
    <location>
        <begin position="34"/>
        <end position="53"/>
    </location>
</feature>
<dbReference type="Pfam" id="PF00440">
    <property type="entry name" value="TetR_N"/>
    <property type="match status" value="1"/>
</dbReference>
<dbReference type="AlphaFoldDB" id="A0A6L7GTS7"/>
<keyword evidence="3" id="KW-0804">Transcription</keyword>
<accession>A0A6L7GTS7</accession>
<feature type="domain" description="HTH tetR-type" evidence="5">
    <location>
        <begin position="11"/>
        <end position="71"/>
    </location>
</feature>
<dbReference type="InterPro" id="IPR001647">
    <property type="entry name" value="HTH_TetR"/>
</dbReference>
<comment type="caution">
    <text evidence="6">The sequence shown here is derived from an EMBL/GenBank/DDBJ whole genome shotgun (WGS) entry which is preliminary data.</text>
</comment>